<keyword evidence="3" id="KW-1185">Reference proteome</keyword>
<dbReference type="Pfam" id="PF03009">
    <property type="entry name" value="GDPD"/>
    <property type="match status" value="1"/>
</dbReference>
<evidence type="ECO:0000259" key="1">
    <source>
        <dbReference type="PROSITE" id="PS51704"/>
    </source>
</evidence>
<gene>
    <name evidence="2" type="ORF">SAMN06309945_1652</name>
</gene>
<accession>A0A1T5JKZ5</accession>
<feature type="domain" description="GP-PDE" evidence="1">
    <location>
        <begin position="16"/>
        <end position="274"/>
    </location>
</feature>
<dbReference type="AlphaFoldDB" id="A0A1T5JKZ5"/>
<dbReference type="Gene3D" id="3.20.20.190">
    <property type="entry name" value="Phosphatidylinositol (PI) phosphodiesterase"/>
    <property type="match status" value="1"/>
</dbReference>
<protein>
    <submittedName>
        <fullName evidence="2">Glycerophosphoryl diester phosphodiesterase</fullName>
    </submittedName>
</protein>
<dbReference type="PANTHER" id="PTHR43805:SF1">
    <property type="entry name" value="GP-PDE DOMAIN-CONTAINING PROTEIN"/>
    <property type="match status" value="1"/>
</dbReference>
<evidence type="ECO:0000313" key="3">
    <source>
        <dbReference type="Proteomes" id="UP000190857"/>
    </source>
</evidence>
<reference evidence="2 3" key="1">
    <citation type="submission" date="2017-02" db="EMBL/GenBank/DDBJ databases">
        <authorList>
            <person name="Peterson S.W."/>
        </authorList>
    </citation>
    <scope>NUCLEOTIDE SEQUENCE [LARGE SCALE GENOMIC DNA]</scope>
    <source>
        <strain evidence="2 3">VKM Ac-2059</strain>
    </source>
</reference>
<dbReference type="GO" id="GO:0006629">
    <property type="term" value="P:lipid metabolic process"/>
    <property type="evidence" value="ECO:0007669"/>
    <property type="project" value="InterPro"/>
</dbReference>
<dbReference type="InterPro" id="IPR030395">
    <property type="entry name" value="GP_PDE_dom"/>
</dbReference>
<dbReference type="STRING" id="123320.SAMN06309945_1652"/>
<dbReference type="Proteomes" id="UP000190857">
    <property type="component" value="Unassembled WGS sequence"/>
</dbReference>
<sequence length="290" mass="30352">MQRPRVVSRYLDAAGPRVFAHRGFADGVPGNTLAAFRAALDAGATHLESDVRATRDGIPVLFHDECLPVGDASDGAGRSIPAMPETGALFSGRAIRSLTLAEVRRVDLGGGHRIPTVAEALDAFPDALWNLDLKAPDAVVATAKQVWRAGAADRVLLTSFSEASRVRAVRLLPGIATSASSIGTAVLLLAASTGRPALVRAVTRLLPGTVLALQIPERAGPLPLVTSPLLTTLHGAGLEVHVWTVNERADIRRLLTLGVDGIVTDRPDVARAVVDVLDVFEALGPPHTGS</sequence>
<name>A0A1T5JKZ5_9MICO</name>
<dbReference type="EMBL" id="FUZP01000001">
    <property type="protein sequence ID" value="SKC52095.1"/>
    <property type="molecule type" value="Genomic_DNA"/>
</dbReference>
<organism evidence="2 3">
    <name type="scientific">Okibacterium fritillariae</name>
    <dbReference type="NCBI Taxonomy" id="123320"/>
    <lineage>
        <taxon>Bacteria</taxon>
        <taxon>Bacillati</taxon>
        <taxon>Actinomycetota</taxon>
        <taxon>Actinomycetes</taxon>
        <taxon>Micrococcales</taxon>
        <taxon>Microbacteriaceae</taxon>
        <taxon>Okibacterium</taxon>
    </lineage>
</organism>
<dbReference type="PROSITE" id="PS51704">
    <property type="entry name" value="GP_PDE"/>
    <property type="match status" value="1"/>
</dbReference>
<dbReference type="GO" id="GO:0008081">
    <property type="term" value="F:phosphoric diester hydrolase activity"/>
    <property type="evidence" value="ECO:0007669"/>
    <property type="project" value="InterPro"/>
</dbReference>
<dbReference type="OrthoDB" id="5241788at2"/>
<proteinExistence type="predicted"/>
<dbReference type="PANTHER" id="PTHR43805">
    <property type="entry name" value="GLYCEROPHOSPHORYL DIESTER PHOSPHODIESTERASE"/>
    <property type="match status" value="1"/>
</dbReference>
<dbReference type="InterPro" id="IPR017946">
    <property type="entry name" value="PLC-like_Pdiesterase_TIM-brl"/>
</dbReference>
<dbReference type="SUPFAM" id="SSF51695">
    <property type="entry name" value="PLC-like phosphodiesterases"/>
    <property type="match status" value="1"/>
</dbReference>
<evidence type="ECO:0000313" key="2">
    <source>
        <dbReference type="EMBL" id="SKC52095.1"/>
    </source>
</evidence>